<evidence type="ECO:0000259" key="4">
    <source>
        <dbReference type="Pfam" id="PF01420"/>
    </source>
</evidence>
<dbReference type="InterPro" id="IPR000055">
    <property type="entry name" value="Restrct_endonuc_typeI_TRD"/>
</dbReference>
<dbReference type="PANTHER" id="PTHR30408">
    <property type="entry name" value="TYPE-1 RESTRICTION ENZYME ECOKI SPECIFICITY PROTEIN"/>
    <property type="match status" value="1"/>
</dbReference>
<evidence type="ECO:0000256" key="1">
    <source>
        <dbReference type="ARBA" id="ARBA00010923"/>
    </source>
</evidence>
<dbReference type="SUPFAM" id="SSF116734">
    <property type="entry name" value="DNA methylase specificity domain"/>
    <property type="match status" value="2"/>
</dbReference>
<name>Q07ZW7_SHEFN</name>
<dbReference type="CDD" id="cd16961">
    <property type="entry name" value="RMtype1_S_TRD-CR_like"/>
    <property type="match status" value="1"/>
</dbReference>
<comment type="similarity">
    <text evidence="1">Belongs to the type-I restriction system S methylase family.</text>
</comment>
<keyword evidence="3" id="KW-0238">DNA-binding</keyword>
<dbReference type="OrthoDB" id="9798929at2"/>
<feature type="domain" description="Type I restriction modification DNA specificity" evidence="4">
    <location>
        <begin position="64"/>
        <end position="210"/>
    </location>
</feature>
<dbReference type="KEGG" id="sfr:Sfri_2607"/>
<dbReference type="Gene3D" id="1.10.287.1120">
    <property type="entry name" value="Bipartite methylase S protein"/>
    <property type="match status" value="1"/>
</dbReference>
<dbReference type="eggNOG" id="COG0732">
    <property type="taxonomic scope" value="Bacteria"/>
</dbReference>
<dbReference type="EMBL" id="CP000447">
    <property type="protein sequence ID" value="ABI72448.1"/>
    <property type="molecule type" value="Genomic_DNA"/>
</dbReference>
<proteinExistence type="inferred from homology"/>
<dbReference type="REBASE" id="13537">
    <property type="entry name" value="S.SfrNORF2608P"/>
</dbReference>
<protein>
    <submittedName>
        <fullName evidence="5">Restriction modification system DNA specificity domain</fullName>
    </submittedName>
</protein>
<sequence>MTGRYKAYSEYKDSGVEWLKLLPSTWQVLKVKFLLKNGSEGIKIGPFGSALKLEDMVEKGIRVYGQENIIKRDFTLGKRFISQTKYKDMKVYTAEAGDILITMMGTSGKCQVVPENADLGIIDSHLLKLRTNSKILPELFRLLVDEAQEIKDQISKQGKGSIMLGLNSSIVKELEFPLPSIEEQTQILCFLDHETAKIDDLIAKQEKLIELLKEKRQAVISHAVTKGLNPDSPMKNSGVVWLGEVPEHWVVCCLKHIKGKEKGSFVDGPFGSNLKSEHFVDDGDVYVIESNFATTGMLDTSKLKTISVAHFETISRSETKEGAIILAKIGARYGMNSILPCLPHKAVVSGNCLSLKINEKTMDVLYCHQLLTHLKQEGAMDDGVNVTAQPALSLGQLNNLPFLSPPQKEQSEIASFIQQRDESFSILINKAIKLIELSKERKTALISAVLTGKIDVLDWSTS</sequence>
<dbReference type="HOGENOM" id="CLU_021095_1_2_6"/>
<keyword evidence="2" id="KW-0680">Restriction system</keyword>
<evidence type="ECO:0000256" key="2">
    <source>
        <dbReference type="ARBA" id="ARBA00022747"/>
    </source>
</evidence>
<evidence type="ECO:0000313" key="5">
    <source>
        <dbReference type="EMBL" id="ABI72448.1"/>
    </source>
</evidence>
<reference evidence="5 6" key="1">
    <citation type="submission" date="2006-08" db="EMBL/GenBank/DDBJ databases">
        <title>Complete sequence of Shewanella frigidimarina NCIMB 400.</title>
        <authorList>
            <consortium name="US DOE Joint Genome Institute"/>
            <person name="Copeland A."/>
            <person name="Lucas S."/>
            <person name="Lapidus A."/>
            <person name="Barry K."/>
            <person name="Detter J.C."/>
            <person name="Glavina del Rio T."/>
            <person name="Hammon N."/>
            <person name="Israni S."/>
            <person name="Dalin E."/>
            <person name="Tice H."/>
            <person name="Pitluck S."/>
            <person name="Fredrickson J.K."/>
            <person name="Kolker E."/>
            <person name="McCuel L.A."/>
            <person name="DiChristina T."/>
            <person name="Nealson K.H."/>
            <person name="Newman D."/>
            <person name="Tiedje J.M."/>
            <person name="Zhou J."/>
            <person name="Romine M.F."/>
            <person name="Culley D.E."/>
            <person name="Serres M."/>
            <person name="Chertkov O."/>
            <person name="Brettin T."/>
            <person name="Bruce D."/>
            <person name="Han C."/>
            <person name="Tapia R."/>
            <person name="Gilna P."/>
            <person name="Schmutz J."/>
            <person name="Larimer F."/>
            <person name="Land M."/>
            <person name="Hauser L."/>
            <person name="Kyrpides N."/>
            <person name="Mikhailova N."/>
            <person name="Richardson P."/>
        </authorList>
    </citation>
    <scope>NUCLEOTIDE SEQUENCE [LARGE SCALE GENOMIC DNA]</scope>
    <source>
        <strain evidence="5 6">NCIMB 400</strain>
    </source>
</reference>
<dbReference type="STRING" id="318167.Sfri_2607"/>
<dbReference type="Proteomes" id="UP000000684">
    <property type="component" value="Chromosome"/>
</dbReference>
<dbReference type="InterPro" id="IPR052021">
    <property type="entry name" value="Type-I_RS_S_subunit"/>
</dbReference>
<evidence type="ECO:0000256" key="3">
    <source>
        <dbReference type="ARBA" id="ARBA00023125"/>
    </source>
</evidence>
<dbReference type="Pfam" id="PF01420">
    <property type="entry name" value="Methylase_S"/>
    <property type="match status" value="2"/>
</dbReference>
<dbReference type="RefSeq" id="WP_011638057.1">
    <property type="nucleotide sequence ID" value="NC_008345.1"/>
</dbReference>
<organism evidence="5 6">
    <name type="scientific">Shewanella frigidimarina (strain NCIMB 400)</name>
    <dbReference type="NCBI Taxonomy" id="318167"/>
    <lineage>
        <taxon>Bacteria</taxon>
        <taxon>Pseudomonadati</taxon>
        <taxon>Pseudomonadota</taxon>
        <taxon>Gammaproteobacteria</taxon>
        <taxon>Alteromonadales</taxon>
        <taxon>Shewanellaceae</taxon>
        <taxon>Shewanella</taxon>
    </lineage>
</organism>
<dbReference type="Gene3D" id="3.90.220.20">
    <property type="entry name" value="DNA methylase specificity domains"/>
    <property type="match status" value="2"/>
</dbReference>
<gene>
    <name evidence="5" type="ordered locus">Sfri_2607</name>
</gene>
<evidence type="ECO:0000313" key="6">
    <source>
        <dbReference type="Proteomes" id="UP000000684"/>
    </source>
</evidence>
<dbReference type="GO" id="GO:0003677">
    <property type="term" value="F:DNA binding"/>
    <property type="evidence" value="ECO:0007669"/>
    <property type="project" value="UniProtKB-KW"/>
</dbReference>
<dbReference type="PANTHER" id="PTHR30408:SF12">
    <property type="entry name" value="TYPE I RESTRICTION ENZYME MJAVIII SPECIFICITY SUBUNIT"/>
    <property type="match status" value="1"/>
</dbReference>
<keyword evidence="6" id="KW-1185">Reference proteome</keyword>
<feature type="domain" description="Type I restriction modification DNA specificity" evidence="4">
    <location>
        <begin position="275"/>
        <end position="436"/>
    </location>
</feature>
<dbReference type="InterPro" id="IPR044946">
    <property type="entry name" value="Restrct_endonuc_typeI_TRD_sf"/>
</dbReference>
<accession>Q07ZW7</accession>
<dbReference type="AlphaFoldDB" id="Q07ZW7"/>
<dbReference type="GeneID" id="41837970"/>
<dbReference type="GO" id="GO:0009307">
    <property type="term" value="P:DNA restriction-modification system"/>
    <property type="evidence" value="ECO:0007669"/>
    <property type="project" value="UniProtKB-KW"/>
</dbReference>